<name>A0ACC1ICC0_9FUNG</name>
<organism evidence="1 2">
    <name type="scientific">Kickxella alabastrina</name>
    <dbReference type="NCBI Taxonomy" id="61397"/>
    <lineage>
        <taxon>Eukaryota</taxon>
        <taxon>Fungi</taxon>
        <taxon>Fungi incertae sedis</taxon>
        <taxon>Zoopagomycota</taxon>
        <taxon>Kickxellomycotina</taxon>
        <taxon>Kickxellomycetes</taxon>
        <taxon>Kickxellales</taxon>
        <taxon>Kickxellaceae</taxon>
        <taxon>Kickxella</taxon>
    </lineage>
</organism>
<proteinExistence type="predicted"/>
<evidence type="ECO:0000313" key="1">
    <source>
        <dbReference type="EMBL" id="KAJ1892726.1"/>
    </source>
</evidence>
<keyword evidence="2" id="KW-1185">Reference proteome</keyword>
<gene>
    <name evidence="1" type="ORF">LPJ66_006172</name>
</gene>
<protein>
    <submittedName>
        <fullName evidence="1">Uncharacterized protein</fullName>
    </submittedName>
</protein>
<accession>A0ACC1ICC0</accession>
<sequence>MTLIDLTFEDDDNESVVAELGLEATRIPPSRSHSNVSAANSKMPTIADNVVITSSPEPELQPGPELESEQWKRGPDLQIGDKLPGRKRLHLPADVQEITDVADTPPARERSHRPLNSDAVVIDIEDNPQVAGQEKLSYAQRFAPVLPGPPVPAIRPTPGVTTSSGRLMSLYSNVSGVVSGDTPYSRVRSQPPNVYAGYQAPSLASRFPPYAMSTGATPTMASSRYSQSPALGHQSSLVQPPAPTPSPLASAALDSQSQLHMIGQLRAVAVISMGSTYFHEGTAMYIPTTLRNRTGPTKEVQLLDSRERLIGTLENSMTATIHALLSDGDIKVAATTIGPLKGKYVSPMMLSFYADRNISREVVRILERSGLYLDQSSEESQSALRELNQDSNVLTRGMAYVARHPTRTDDGLLAIDTNSDSHMPSVFTNMSLKPQTRRGDGSRGGFIPRPKPKQPGQLLPQSMHVDKFEDTPEDNKMRLADIKSTFVTLLDLPEIDPPPQITTTLRRHQKQALFFMMHRETEGVDIEEPGARDMLGFPKLWLPLEHHPGEYKHALVNITSDMRPASFLGGILADDMGLGKTLSIISLVLKCKPAWRRGTRLKFVDSSGSGSGSGAGFGGERGRGRRTVRGRLRPLIGRIVQDKGRAESPMRVDKGKHSVIEEPAGDVSVVINSGDDDDDSDYFTKLPAAKKPRLSQDTSSDSDHLTDDPLSTPATSKNHSYRADSSVNSARSLATARLDKNSNASSSSSSSSSDSDDGQSDYGAPMMSDGRPMTPPPEFENKKTRNKDLCERTFAANHHGRYAGGTLIVCPLSTMGNWEEQVATHVRPCTLTVQAYHGPTRVRDPKKLCQYDIVLTTYNVLQSELTKERRQLVCVDSGQGLDAGRATFESSSEEESSTKVYCVPEDPYVSPLQAVHWHRVVLDEAHAIKERRTVASQAACALTASRRWCLTGTPIQNRLDDLFSQLRFLHVQPLDNWKVWLTYIGAPFHDNIREYIDADTAEGMTACKMGEGNAGAQRVQRLMQSICLRRMKQQIDSKTKRTMIELPPKFEVIRWLELSGGERQLYRMAEDIAKAKFENMSRSGTLMKNYMNILKIILRLRQLCTHPGLWSEDKWKEAKVLGADAAIASGSGSGSGSGTAGAGAVVVSEESSDSDAKAEAKVEPKAEPKVKVKPKTESKPKLKGESKSETAKPEAKPSTGDLHSVSAVDLCDMVM</sequence>
<comment type="caution">
    <text evidence="1">The sequence shown here is derived from an EMBL/GenBank/DDBJ whole genome shotgun (WGS) entry which is preliminary data.</text>
</comment>
<feature type="non-terminal residue" evidence="1">
    <location>
        <position position="1215"/>
    </location>
</feature>
<dbReference type="EMBL" id="JANBPG010000945">
    <property type="protein sequence ID" value="KAJ1892726.1"/>
    <property type="molecule type" value="Genomic_DNA"/>
</dbReference>
<dbReference type="Proteomes" id="UP001150581">
    <property type="component" value="Unassembled WGS sequence"/>
</dbReference>
<reference evidence="1" key="1">
    <citation type="submission" date="2022-07" db="EMBL/GenBank/DDBJ databases">
        <title>Phylogenomic reconstructions and comparative analyses of Kickxellomycotina fungi.</title>
        <authorList>
            <person name="Reynolds N.K."/>
            <person name="Stajich J.E."/>
            <person name="Barry K."/>
            <person name="Grigoriev I.V."/>
            <person name="Crous P."/>
            <person name="Smith M.E."/>
        </authorList>
    </citation>
    <scope>NUCLEOTIDE SEQUENCE</scope>
    <source>
        <strain evidence="1">Benny 63K</strain>
    </source>
</reference>
<evidence type="ECO:0000313" key="2">
    <source>
        <dbReference type="Proteomes" id="UP001150581"/>
    </source>
</evidence>